<dbReference type="AlphaFoldDB" id="A0A2U9B280"/>
<sequence length="53" mass="5744">MRTEPNLARTHATVTVPLSKALKLLPPQHCEGISVKGGATIDNMFLIKVNAEM</sequence>
<name>A0A2U9B280_SCOMX</name>
<keyword evidence="2" id="KW-1185">Reference proteome</keyword>
<evidence type="ECO:0000313" key="2">
    <source>
        <dbReference type="Proteomes" id="UP000246464"/>
    </source>
</evidence>
<gene>
    <name evidence="1" type="ORF">SMAX5B_007814</name>
</gene>
<protein>
    <submittedName>
        <fullName evidence="1">Uncharacterized protein</fullName>
    </submittedName>
</protein>
<evidence type="ECO:0000313" key="1">
    <source>
        <dbReference type="EMBL" id="AWO98049.1"/>
    </source>
</evidence>
<reference evidence="1 2" key="1">
    <citation type="submission" date="2017-12" db="EMBL/GenBank/DDBJ databases">
        <title>Integrating genomic resources of turbot (Scophthalmus maximus) in depth evaluation of genetic and physical mapping variation across individuals.</title>
        <authorList>
            <person name="Martinez P."/>
        </authorList>
    </citation>
    <scope>NUCLEOTIDE SEQUENCE [LARGE SCALE GENOMIC DNA]</scope>
</reference>
<dbReference type="EMBL" id="CP026244">
    <property type="protein sequence ID" value="AWO98049.1"/>
    <property type="molecule type" value="Genomic_DNA"/>
</dbReference>
<accession>A0A2U9B280</accession>
<proteinExistence type="predicted"/>
<dbReference type="Proteomes" id="UP000246464">
    <property type="component" value="Chromosome 2"/>
</dbReference>
<organism evidence="1 2">
    <name type="scientific">Scophthalmus maximus</name>
    <name type="common">Turbot</name>
    <name type="synonym">Psetta maxima</name>
    <dbReference type="NCBI Taxonomy" id="52904"/>
    <lineage>
        <taxon>Eukaryota</taxon>
        <taxon>Metazoa</taxon>
        <taxon>Chordata</taxon>
        <taxon>Craniata</taxon>
        <taxon>Vertebrata</taxon>
        <taxon>Euteleostomi</taxon>
        <taxon>Actinopterygii</taxon>
        <taxon>Neopterygii</taxon>
        <taxon>Teleostei</taxon>
        <taxon>Neoteleostei</taxon>
        <taxon>Acanthomorphata</taxon>
        <taxon>Carangaria</taxon>
        <taxon>Pleuronectiformes</taxon>
        <taxon>Pleuronectoidei</taxon>
        <taxon>Scophthalmidae</taxon>
        <taxon>Scophthalmus</taxon>
    </lineage>
</organism>